<protein>
    <recommendedName>
        <fullName evidence="6">DUF4139 domain-containing protein</fullName>
    </recommendedName>
</protein>
<feature type="signal peptide" evidence="3">
    <location>
        <begin position="1"/>
        <end position="23"/>
    </location>
</feature>
<accession>A0A2K1G2R1</accession>
<keyword evidence="4" id="KW-0614">Plasmid</keyword>
<evidence type="ECO:0000313" key="4">
    <source>
        <dbReference type="EMBL" id="PNQ99072.1"/>
    </source>
</evidence>
<dbReference type="OrthoDB" id="580912at2"/>
<dbReference type="EMBL" id="POWG01000008">
    <property type="protein sequence ID" value="PNQ99072.1"/>
    <property type="molecule type" value="Genomic_DNA"/>
</dbReference>
<evidence type="ECO:0000256" key="3">
    <source>
        <dbReference type="SAM" id="SignalP"/>
    </source>
</evidence>
<dbReference type="RefSeq" id="WP_040138061.1">
    <property type="nucleotide sequence ID" value="NZ_CP007797.1"/>
</dbReference>
<feature type="region of interest" description="Disordered" evidence="2">
    <location>
        <begin position="333"/>
        <end position="358"/>
    </location>
</feature>
<evidence type="ECO:0000313" key="5">
    <source>
        <dbReference type="Proteomes" id="UP000236268"/>
    </source>
</evidence>
<keyword evidence="3" id="KW-0732">Signal</keyword>
<reference evidence="4 5" key="1">
    <citation type="submission" date="2018-01" db="EMBL/GenBank/DDBJ databases">
        <title>Whole genome sequence of Azospirillum brasilense REC3 isolated from strawberry roots.</title>
        <authorList>
            <person name="Fontana C.A."/>
            <person name="Salazar S.M."/>
            <person name="Bassi D."/>
            <person name="Puglisi E."/>
            <person name="Lovaisa N.C."/>
            <person name="Toffoli L.M."/>
            <person name="Pedraza R."/>
            <person name="Cocconcelli P.S."/>
        </authorList>
    </citation>
    <scope>NUCLEOTIDE SEQUENCE [LARGE SCALE GENOMIC DNA]</scope>
    <source>
        <strain evidence="4 5">REC3</strain>
        <plasmid evidence="4">p6unnamed</plasmid>
    </source>
</reference>
<dbReference type="Proteomes" id="UP000236268">
    <property type="component" value="Unassembled WGS sequence"/>
</dbReference>
<feature type="coiled-coil region" evidence="1">
    <location>
        <begin position="620"/>
        <end position="699"/>
    </location>
</feature>
<evidence type="ECO:0008006" key="6">
    <source>
        <dbReference type="Google" id="ProtNLM"/>
    </source>
</evidence>
<evidence type="ECO:0000256" key="2">
    <source>
        <dbReference type="SAM" id="MobiDB-lite"/>
    </source>
</evidence>
<organism evidence="4 5">
    <name type="scientific">Azospirillum argentinense</name>
    <dbReference type="NCBI Taxonomy" id="2970906"/>
    <lineage>
        <taxon>Bacteria</taxon>
        <taxon>Pseudomonadati</taxon>
        <taxon>Pseudomonadota</taxon>
        <taxon>Alphaproteobacteria</taxon>
        <taxon>Rhodospirillales</taxon>
        <taxon>Azospirillaceae</taxon>
        <taxon>Azospirillum</taxon>
    </lineage>
</organism>
<comment type="caution">
    <text evidence="4">The sequence shown here is derived from an EMBL/GenBank/DDBJ whole genome shotgun (WGS) entry which is preliminary data.</text>
</comment>
<dbReference type="AlphaFoldDB" id="A0A2K1G2R1"/>
<feature type="chain" id="PRO_5014378259" description="DUF4139 domain-containing protein" evidence="3">
    <location>
        <begin position="24"/>
        <end position="709"/>
    </location>
</feature>
<gene>
    <name evidence="4" type="ORF">C1S70_09575</name>
</gene>
<sequence length="709" mass="74947">MSGITKAALFTLAVPLLAAPALAADQPPGALALKRVLLSTGGVGYFEHEARVSGDAALTLEVRRDQVDDVLKSIVVYDDRGGIGTVDLPGQEPLETAFRELPFTPQDLASPTALLNAMKGAEVQTSGSRAVSGRLLSVTEEYTQLPNGGGTVTRNRVSLMTAEGLRQLVLEETDSLRFADPRVQAQLDSALAAVAGAAGKERRRLTIRTTAPQADAGAERTVRVAYVVAAPLWKATYRLTLPESAPGSAKGAEGGTGDLQGWAVLENLSGDDWKGVELSVASGNPVTFRQALYSAYFVNRPEVPVEVLGRVLPPPDEGSVVADVMAKAQDSAVRSRAAAESGAPTAMAAPPSPAPAPAMSAPFAGAMPQRAAETTPAESTEATAQVLFRYPQPVTLANGGTMMMPITARAIPAERLSLYQPNTQPRHPLAALRLSNGDSGETSLPPGVLTLYERLGGAAAYVGDARLATLPAGESRILSFAVDQAVTVDRSEQPSRTLSRATLADGVLQLTVTDRQTTTYRIAGAAGEDRTVIVEHPRRSGWELVPPSGGATGGAAPDLTADAYRLPVAVPAGQTVTLAVALERPRIERFGISEMSPEQVRAYASSTELPPAAREALAKVATLRGAVADKERRVGELEREQAEIGKEQERLRQNLATLPRDSDLFKRTIAKMGEQETRLDGLSRELATARKEADTARNTLRDQVRGMTF</sequence>
<proteinExistence type="predicted"/>
<name>A0A2K1G2R1_9PROT</name>
<keyword evidence="1" id="KW-0175">Coiled coil</keyword>
<evidence type="ECO:0000256" key="1">
    <source>
        <dbReference type="SAM" id="Coils"/>
    </source>
</evidence>
<geneLocation type="plasmid" evidence="4">
    <name>p6unnamed</name>
</geneLocation>